<organism evidence="3 4">
    <name type="scientific">Kryptolebias marmoratus</name>
    <name type="common">Mangrove killifish</name>
    <name type="synonym">Rivulus marmoratus</name>
    <dbReference type="NCBI Taxonomy" id="37003"/>
    <lineage>
        <taxon>Eukaryota</taxon>
        <taxon>Metazoa</taxon>
        <taxon>Chordata</taxon>
        <taxon>Craniata</taxon>
        <taxon>Vertebrata</taxon>
        <taxon>Euteleostomi</taxon>
        <taxon>Actinopterygii</taxon>
        <taxon>Neopterygii</taxon>
        <taxon>Teleostei</taxon>
        <taxon>Neoteleostei</taxon>
        <taxon>Acanthomorphata</taxon>
        <taxon>Ovalentaria</taxon>
        <taxon>Atherinomorphae</taxon>
        <taxon>Cyprinodontiformes</taxon>
        <taxon>Rivulidae</taxon>
        <taxon>Kryptolebias</taxon>
    </lineage>
</organism>
<evidence type="ECO:0000313" key="4">
    <source>
        <dbReference type="Proteomes" id="UP000264800"/>
    </source>
</evidence>
<dbReference type="Pfam" id="PF14973">
    <property type="entry name" value="TINF2_N"/>
    <property type="match status" value="1"/>
</dbReference>
<evidence type="ECO:0000256" key="1">
    <source>
        <dbReference type="SAM" id="MobiDB-lite"/>
    </source>
</evidence>
<dbReference type="GO" id="GO:0016233">
    <property type="term" value="P:telomere capping"/>
    <property type="evidence" value="ECO:0007669"/>
    <property type="project" value="InterPro"/>
</dbReference>
<dbReference type="PANTHER" id="PTHR15512:SF0">
    <property type="entry name" value="TERF1-INTERACTING NUCLEAR FACTOR 2"/>
    <property type="match status" value="1"/>
</dbReference>
<feature type="region of interest" description="Disordered" evidence="1">
    <location>
        <begin position="446"/>
        <end position="479"/>
    </location>
</feature>
<dbReference type="GO" id="GO:1904356">
    <property type="term" value="P:regulation of telomere maintenance via telomere lengthening"/>
    <property type="evidence" value="ECO:0007669"/>
    <property type="project" value="TreeGrafter"/>
</dbReference>
<proteinExistence type="predicted"/>
<evidence type="ECO:0000313" key="3">
    <source>
        <dbReference type="Ensembl" id="ENSKMAP00000016158.1"/>
    </source>
</evidence>
<feature type="region of interest" description="Disordered" evidence="1">
    <location>
        <begin position="323"/>
        <end position="401"/>
    </location>
</feature>
<dbReference type="Ensembl" id="ENSKMAT00000016387.1">
    <property type="protein sequence ID" value="ENSKMAP00000016158.1"/>
    <property type="gene ID" value="ENSKMAG00000012037.1"/>
</dbReference>
<dbReference type="GeneTree" id="ENSGT00400000022326"/>
<dbReference type="PANTHER" id="PTHR15512">
    <property type="entry name" value="TERF1-INTERACTING NUCLEAR FACTOR 2"/>
    <property type="match status" value="1"/>
</dbReference>
<feature type="compositionally biased region" description="Basic and acidic residues" evidence="1">
    <location>
        <begin position="323"/>
        <end position="337"/>
    </location>
</feature>
<evidence type="ECO:0000259" key="2">
    <source>
        <dbReference type="Pfam" id="PF14973"/>
    </source>
</evidence>
<dbReference type="InterPro" id="IPR029400">
    <property type="entry name" value="TINF2_N"/>
</dbReference>
<protein>
    <submittedName>
        <fullName evidence="3">TERF1 (TRF1)-interacting nuclear factor 2</fullName>
    </submittedName>
</protein>
<reference evidence="3" key="1">
    <citation type="submission" date="2025-08" db="UniProtKB">
        <authorList>
            <consortium name="Ensembl"/>
        </authorList>
    </citation>
    <scope>IDENTIFICATION</scope>
</reference>
<dbReference type="Proteomes" id="UP000264800">
    <property type="component" value="Unplaced"/>
</dbReference>
<keyword evidence="4" id="KW-1185">Reference proteome</keyword>
<dbReference type="CDD" id="cd11657">
    <property type="entry name" value="TIN2_N"/>
    <property type="match status" value="1"/>
</dbReference>
<feature type="compositionally biased region" description="Basic and acidic residues" evidence="1">
    <location>
        <begin position="358"/>
        <end position="367"/>
    </location>
</feature>
<dbReference type="AlphaFoldDB" id="A0A3Q3AHM3"/>
<feature type="compositionally biased region" description="Gly residues" evidence="1">
    <location>
        <begin position="453"/>
        <end position="464"/>
    </location>
</feature>
<sequence>MLTHCVDLTSVYSKDQVWGHVSPAAIKTNRKQQYFVCLILISCPDISLPFAALQLLAPPLRLVSAAVWKVLKQRDVMQYGVLEEFVTSACETIPGLLTFRHQGKLTLGLRARLILELCRTQPDAEVIAPHLERIRAPKKDVKITKTVKNFHCFIHTMLTDPAERELFFKEQFPVDYGPKFDQELEKLLWEFLIRLDQLLPVPSLAQTVSWLSESPVVLEECAQSATQPQLLNVLLQHQTCLGHLEAAGNTSLPPNMGDSILASLSLLPSGRVASDHLPGVDEPSGERWNGSQPREASAFVTPVIGLIFNEDVPVMISARKRTQRADEVMDERPDSSENPKFTSVKRRGKANEGGAMEARGRVEIRTEDDTEEGGASGRKRRAIESEEDEAEGARGEGWSQDPLTACVSKHSVRKLHLPEDPSLRSVYASCLSGQPRVVVEKLSLVSAGSSSPSGGGGAAGGGRGSSFYKKQDNHRRKTTECKQTRLHESSECPGLDNKDCRCQVKKTKLSFYPRTHSSFCFLFSDRLCRPQLFVKRYYKTKHGTYVPTLREFWKPGVTRRHMLSAGSKRR</sequence>
<feature type="domain" description="TERF1-interacting nuclear factor 2 N-terminal" evidence="2">
    <location>
        <begin position="68"/>
        <end position="206"/>
    </location>
</feature>
<dbReference type="GO" id="GO:0042162">
    <property type="term" value="F:telomeric DNA binding"/>
    <property type="evidence" value="ECO:0007669"/>
    <property type="project" value="TreeGrafter"/>
</dbReference>
<reference evidence="3" key="2">
    <citation type="submission" date="2025-09" db="UniProtKB">
        <authorList>
            <consortium name="Ensembl"/>
        </authorList>
    </citation>
    <scope>IDENTIFICATION</scope>
</reference>
<feature type="region of interest" description="Disordered" evidence="1">
    <location>
        <begin position="274"/>
        <end position="294"/>
    </location>
</feature>
<dbReference type="GO" id="GO:0070187">
    <property type="term" value="C:shelterin complex"/>
    <property type="evidence" value="ECO:0007669"/>
    <property type="project" value="InterPro"/>
</dbReference>
<dbReference type="InterPro" id="IPR039098">
    <property type="entry name" value="TINF2"/>
</dbReference>
<accession>A0A3Q3AHM3</accession>
<dbReference type="STRING" id="37003.ENSKMAP00000016158"/>
<name>A0A3Q3AHM3_KRYMA</name>